<evidence type="ECO:0000313" key="2">
    <source>
        <dbReference type="Proteomes" id="UP000036403"/>
    </source>
</evidence>
<organism evidence="1 2">
    <name type="scientific">Lasius niger</name>
    <name type="common">Black garden ant</name>
    <dbReference type="NCBI Taxonomy" id="67767"/>
    <lineage>
        <taxon>Eukaryota</taxon>
        <taxon>Metazoa</taxon>
        <taxon>Ecdysozoa</taxon>
        <taxon>Arthropoda</taxon>
        <taxon>Hexapoda</taxon>
        <taxon>Insecta</taxon>
        <taxon>Pterygota</taxon>
        <taxon>Neoptera</taxon>
        <taxon>Endopterygota</taxon>
        <taxon>Hymenoptera</taxon>
        <taxon>Apocrita</taxon>
        <taxon>Aculeata</taxon>
        <taxon>Formicoidea</taxon>
        <taxon>Formicidae</taxon>
        <taxon>Formicinae</taxon>
        <taxon>Lasius</taxon>
        <taxon>Lasius</taxon>
    </lineage>
</organism>
<reference evidence="1 2" key="1">
    <citation type="submission" date="2015-04" db="EMBL/GenBank/DDBJ databases">
        <title>Lasius niger genome sequencing.</title>
        <authorList>
            <person name="Konorov E.A."/>
            <person name="Nikitin M.A."/>
            <person name="Kirill M.V."/>
            <person name="Chang P."/>
        </authorList>
    </citation>
    <scope>NUCLEOTIDE SEQUENCE [LARGE SCALE GENOMIC DNA]</scope>
    <source>
        <tissue evidence="1">Whole</tissue>
    </source>
</reference>
<proteinExistence type="predicted"/>
<dbReference type="AlphaFoldDB" id="A0A0J7N2S7"/>
<dbReference type="EMBL" id="LBMM01011192">
    <property type="protein sequence ID" value="KMQ86980.1"/>
    <property type="molecule type" value="Genomic_DNA"/>
</dbReference>
<sequence>MDQFPAFSDPLGYLLLEQDFETLHPECNLKLYVAWPKLSDFICNKISSKAKSRLNHVFTPDGIKVATFSLMPHLFPVITIRKGLLFGDNLGIHAMCGFIQSFRANYACRFCKLHRAISETICLENESVLRTRTSYAIDLALDNSSITGIKEECVFNAVNSFHVIDNAYVDIMHDVLEDLNYSVQMFDYGPTAQNKPPYTANDFATKTKLKMTASE</sequence>
<gene>
    <name evidence="1" type="ORF">RF55_13884</name>
</gene>
<comment type="caution">
    <text evidence="1">The sequence shown here is derived from an EMBL/GenBank/DDBJ whole genome shotgun (WGS) entry which is preliminary data.</text>
</comment>
<protein>
    <submittedName>
        <fullName evidence="1">Uncharacterized protein</fullName>
    </submittedName>
</protein>
<dbReference type="OrthoDB" id="7546009at2759"/>
<accession>A0A0J7N2S7</accession>
<keyword evidence="2" id="KW-1185">Reference proteome</keyword>
<dbReference type="Proteomes" id="UP000036403">
    <property type="component" value="Unassembled WGS sequence"/>
</dbReference>
<dbReference type="PaxDb" id="67767-A0A0J7N2S7"/>
<name>A0A0J7N2S7_LASNI</name>
<evidence type="ECO:0000313" key="1">
    <source>
        <dbReference type="EMBL" id="KMQ86980.1"/>
    </source>
</evidence>
<feature type="non-terminal residue" evidence="1">
    <location>
        <position position="215"/>
    </location>
</feature>